<feature type="binding site" evidence="13">
    <location>
        <position position="474"/>
    </location>
    <ligand>
        <name>Zn(2+)</name>
        <dbReference type="ChEBI" id="CHEBI:29105"/>
        <note>catalytic</note>
    </ligand>
</feature>
<dbReference type="GO" id="GO:0006435">
    <property type="term" value="P:threonyl-tRNA aminoacylation"/>
    <property type="evidence" value="ECO:0007669"/>
    <property type="project" value="UniProtKB-UniRule"/>
</dbReference>
<dbReference type="InterPro" id="IPR018163">
    <property type="entry name" value="Thr/Ala-tRNA-synth_IIc_edit"/>
</dbReference>
<dbReference type="InterPro" id="IPR047246">
    <property type="entry name" value="ThrRS_anticodon"/>
</dbReference>
<dbReference type="CDD" id="cd00771">
    <property type="entry name" value="ThrRS_core"/>
    <property type="match status" value="1"/>
</dbReference>
<proteinExistence type="inferred from homology"/>
<keyword evidence="8 13" id="KW-0067">ATP-binding</keyword>
<keyword evidence="11 13" id="KW-0030">Aminoacyl-tRNA synthetase</keyword>
<keyword evidence="5 13" id="KW-0479">Metal-binding</keyword>
<keyword evidence="10 13" id="KW-0648">Protein biosynthesis</keyword>
<dbReference type="EMBL" id="JAAZON010000228">
    <property type="protein sequence ID" value="NMC62583.1"/>
    <property type="molecule type" value="Genomic_DNA"/>
</dbReference>
<dbReference type="InterPro" id="IPR002314">
    <property type="entry name" value="aa-tRNA-synt_IIb"/>
</dbReference>
<feature type="binding site" evidence="13">
    <location>
        <position position="296"/>
    </location>
    <ligand>
        <name>Zn(2+)</name>
        <dbReference type="ChEBI" id="CHEBI:29105"/>
        <note>catalytic</note>
    </ligand>
</feature>
<dbReference type="InterPro" id="IPR036621">
    <property type="entry name" value="Anticodon-bd_dom_sf"/>
</dbReference>
<comment type="caution">
    <text evidence="13">Lacks conserved residue(s) required for the propagation of feature annotation.</text>
</comment>
<comment type="subcellular location">
    <subcellularLocation>
        <location evidence="13">Cytoplasm</location>
    </subcellularLocation>
</comment>
<dbReference type="InterPro" id="IPR045864">
    <property type="entry name" value="aa-tRNA-synth_II/BPL/LPL"/>
</dbReference>
<feature type="domain" description="Aminoacyl-transfer RNA synthetases class-II family profile" evidence="14">
    <location>
        <begin position="203"/>
        <end position="497"/>
    </location>
</feature>
<comment type="catalytic activity">
    <reaction evidence="12 13">
        <text>tRNA(Thr) + L-threonine + ATP = L-threonyl-tRNA(Thr) + AMP + diphosphate + H(+)</text>
        <dbReference type="Rhea" id="RHEA:24624"/>
        <dbReference type="Rhea" id="RHEA-COMP:9670"/>
        <dbReference type="Rhea" id="RHEA-COMP:9704"/>
        <dbReference type="ChEBI" id="CHEBI:15378"/>
        <dbReference type="ChEBI" id="CHEBI:30616"/>
        <dbReference type="ChEBI" id="CHEBI:33019"/>
        <dbReference type="ChEBI" id="CHEBI:57926"/>
        <dbReference type="ChEBI" id="CHEBI:78442"/>
        <dbReference type="ChEBI" id="CHEBI:78534"/>
        <dbReference type="ChEBI" id="CHEBI:456215"/>
        <dbReference type="EC" id="6.1.1.3"/>
    </reaction>
</comment>
<accession>A0A7X9FRL2</accession>
<dbReference type="Gene3D" id="3.30.930.10">
    <property type="entry name" value="Bira Bifunctional Protein, Domain 2"/>
    <property type="match status" value="1"/>
</dbReference>
<dbReference type="PRINTS" id="PR01047">
    <property type="entry name" value="TRNASYNTHTHR"/>
</dbReference>
<comment type="caution">
    <text evidence="15">The sequence shown here is derived from an EMBL/GenBank/DDBJ whole genome shotgun (WGS) entry which is preliminary data.</text>
</comment>
<protein>
    <recommendedName>
        <fullName evidence="13">Threonine--tRNA ligase</fullName>
        <ecNumber evidence="13">6.1.1.3</ecNumber>
    </recommendedName>
    <alternativeName>
        <fullName evidence="13">Threonyl-tRNA synthetase</fullName>
        <shortName evidence="13">ThrRS</shortName>
    </alternativeName>
</protein>
<dbReference type="GO" id="GO:0000049">
    <property type="term" value="F:tRNA binding"/>
    <property type="evidence" value="ECO:0007669"/>
    <property type="project" value="UniProtKB-KW"/>
</dbReference>
<dbReference type="SUPFAM" id="SSF55681">
    <property type="entry name" value="Class II aaRS and biotin synthetases"/>
    <property type="match status" value="1"/>
</dbReference>
<evidence type="ECO:0000256" key="1">
    <source>
        <dbReference type="ARBA" id="ARBA00008226"/>
    </source>
</evidence>
<keyword evidence="7 13" id="KW-0862">Zinc</keyword>
<evidence type="ECO:0000256" key="9">
    <source>
        <dbReference type="ARBA" id="ARBA00022884"/>
    </source>
</evidence>
<evidence type="ECO:0000256" key="8">
    <source>
        <dbReference type="ARBA" id="ARBA00022840"/>
    </source>
</evidence>
<evidence type="ECO:0000313" key="15">
    <source>
        <dbReference type="EMBL" id="NMC62583.1"/>
    </source>
</evidence>
<dbReference type="InterPro" id="IPR033728">
    <property type="entry name" value="ThrRS_core"/>
</dbReference>
<dbReference type="SMART" id="SM00863">
    <property type="entry name" value="tRNA_SAD"/>
    <property type="match status" value="1"/>
</dbReference>
<dbReference type="NCBIfam" id="TIGR00418">
    <property type="entry name" value="thrS"/>
    <property type="match status" value="1"/>
</dbReference>
<dbReference type="Pfam" id="PF00587">
    <property type="entry name" value="tRNA-synt_2b"/>
    <property type="match status" value="1"/>
</dbReference>
<dbReference type="InterPro" id="IPR002320">
    <property type="entry name" value="Thr-tRNA-ligase_IIa"/>
</dbReference>
<dbReference type="Proteomes" id="UP000524246">
    <property type="component" value="Unassembled WGS sequence"/>
</dbReference>
<dbReference type="GO" id="GO:0004829">
    <property type="term" value="F:threonine-tRNA ligase activity"/>
    <property type="evidence" value="ECO:0007669"/>
    <property type="project" value="UniProtKB-UniRule"/>
</dbReference>
<dbReference type="PANTHER" id="PTHR11451:SF44">
    <property type="entry name" value="THREONINE--TRNA LIGASE, CHLOROPLASTIC_MITOCHONDRIAL 2"/>
    <property type="match status" value="1"/>
</dbReference>
<dbReference type="Gene3D" id="3.40.50.800">
    <property type="entry name" value="Anticodon-binding domain"/>
    <property type="match status" value="1"/>
</dbReference>
<dbReference type="PANTHER" id="PTHR11451">
    <property type="entry name" value="THREONINE-TRNA LIGASE"/>
    <property type="match status" value="1"/>
</dbReference>
<dbReference type="FunFam" id="3.40.50.800:FF:000001">
    <property type="entry name" value="Threonine--tRNA ligase"/>
    <property type="match status" value="1"/>
</dbReference>
<dbReference type="EC" id="6.1.1.3" evidence="13"/>
<evidence type="ECO:0000256" key="3">
    <source>
        <dbReference type="ARBA" id="ARBA00022555"/>
    </source>
</evidence>
<dbReference type="InterPro" id="IPR006195">
    <property type="entry name" value="aa-tRNA-synth_II"/>
</dbReference>
<gene>
    <name evidence="13" type="primary">thrS</name>
    <name evidence="15" type="ORF">GYA55_05375</name>
</gene>
<keyword evidence="9 13" id="KW-0694">RNA-binding</keyword>
<feature type="binding site" evidence="13">
    <location>
        <position position="347"/>
    </location>
    <ligand>
        <name>Zn(2+)</name>
        <dbReference type="ChEBI" id="CHEBI:29105"/>
        <note>catalytic</note>
    </ligand>
</feature>
<dbReference type="GO" id="GO:0005737">
    <property type="term" value="C:cytoplasm"/>
    <property type="evidence" value="ECO:0007669"/>
    <property type="project" value="UniProtKB-SubCell"/>
</dbReference>
<dbReference type="FunFam" id="3.30.930.10:FF:000002">
    <property type="entry name" value="Threonine--tRNA ligase"/>
    <property type="match status" value="1"/>
</dbReference>
<name>A0A7X9FRL2_9DELT</name>
<dbReference type="HAMAP" id="MF_00184">
    <property type="entry name" value="Thr_tRNA_synth"/>
    <property type="match status" value="1"/>
</dbReference>
<dbReference type="SUPFAM" id="SSF52954">
    <property type="entry name" value="Class II aaRS ABD-related"/>
    <property type="match status" value="1"/>
</dbReference>
<evidence type="ECO:0000259" key="14">
    <source>
        <dbReference type="PROSITE" id="PS50862"/>
    </source>
</evidence>
<organism evidence="15 16">
    <name type="scientific">SAR324 cluster bacterium</name>
    <dbReference type="NCBI Taxonomy" id="2024889"/>
    <lineage>
        <taxon>Bacteria</taxon>
        <taxon>Deltaproteobacteria</taxon>
        <taxon>SAR324 cluster</taxon>
    </lineage>
</organism>
<evidence type="ECO:0000256" key="2">
    <source>
        <dbReference type="ARBA" id="ARBA00022490"/>
    </source>
</evidence>
<keyword evidence="6 13" id="KW-0547">Nucleotide-binding</keyword>
<evidence type="ECO:0000256" key="5">
    <source>
        <dbReference type="ARBA" id="ARBA00022723"/>
    </source>
</evidence>
<dbReference type="Pfam" id="PF07973">
    <property type="entry name" value="tRNA_SAD"/>
    <property type="match status" value="1"/>
</dbReference>
<evidence type="ECO:0000313" key="16">
    <source>
        <dbReference type="Proteomes" id="UP000524246"/>
    </source>
</evidence>
<dbReference type="AlphaFoldDB" id="A0A7X9FRL2"/>
<dbReference type="Gene3D" id="3.30.54.20">
    <property type="match status" value="1"/>
</dbReference>
<comment type="similarity">
    <text evidence="1 13">Belongs to the class-II aminoacyl-tRNA synthetase family.</text>
</comment>
<evidence type="ECO:0000256" key="7">
    <source>
        <dbReference type="ARBA" id="ARBA00022833"/>
    </source>
</evidence>
<dbReference type="Gene3D" id="3.30.980.10">
    <property type="entry name" value="Threonyl-trna Synthetase, Chain A, domain 2"/>
    <property type="match status" value="1"/>
</dbReference>
<sequence>MGISSAEKDYKISKLYSIRHSCSHVMAQAVLELIPGAKMAIGPAIKDGFYYDFDLPKPLQEEDLEKIETRMKELIKEGHTFQRMEVSPDEVRNFFKEQPYKIEIMEDILKGQMNADGEKVKEETPTTLTIYKHSNFYDLCAGPHVESLKEVDPDAVKLLRIAGAYWRGDESNPMLQRIYGTAFENKKDLDAHLEKLEEAKKRDHRVLGKKYDLFSSSETVGQGLVLWHPKGATMRRLAERFSQDAHILNGYEWVYTPHIGRSELWKISGHLDFYKDSMYRPIDIESEEYYLKPMNCPFHIEIYKNHIRSYRELPIRLAEFGSVYRYERSGVLQGLTRVRGFTQDDAHIFCTPEQVEDEIVRALKFSLYVLRSFGLENYQAYISTKPEKKFVGSEENWAMATETLKHAAESEGVPYQIDEGGGAFYGPKIDLKLLDFLDREWQLSTVQFDFNLPERFQMEYVGKDGQNHRPFMVHRALFGSYERFFGMLIEQYAGAFPFWIAPTQVIIIPIADSHLPYAEKVCGNLKGHGLRVLIDTTNDRMQSKIRNAEIDRIPYIFVVGGKEIEKNVVAVRSRDKGDCGQMSIDSFLDVVKDELSQGIARVI</sequence>
<comment type="subunit">
    <text evidence="13">Homodimer.</text>
</comment>
<keyword evidence="4 13" id="KW-0436">Ligase</keyword>
<evidence type="ECO:0000256" key="10">
    <source>
        <dbReference type="ARBA" id="ARBA00022917"/>
    </source>
</evidence>
<evidence type="ECO:0000256" key="12">
    <source>
        <dbReference type="ARBA" id="ARBA00049515"/>
    </source>
</evidence>
<dbReference type="Pfam" id="PF03129">
    <property type="entry name" value="HGTP_anticodon"/>
    <property type="match status" value="1"/>
</dbReference>
<dbReference type="InterPro" id="IPR004154">
    <property type="entry name" value="Anticodon-bd"/>
</dbReference>
<dbReference type="GO" id="GO:0046872">
    <property type="term" value="F:metal ion binding"/>
    <property type="evidence" value="ECO:0007669"/>
    <property type="project" value="UniProtKB-KW"/>
</dbReference>
<evidence type="ECO:0000256" key="13">
    <source>
        <dbReference type="HAMAP-Rule" id="MF_00184"/>
    </source>
</evidence>
<dbReference type="InterPro" id="IPR012947">
    <property type="entry name" value="tRNA_SAD"/>
</dbReference>
<keyword evidence="3 13" id="KW-0820">tRNA-binding</keyword>
<dbReference type="GO" id="GO:0005524">
    <property type="term" value="F:ATP binding"/>
    <property type="evidence" value="ECO:0007669"/>
    <property type="project" value="UniProtKB-UniRule"/>
</dbReference>
<evidence type="ECO:0000256" key="6">
    <source>
        <dbReference type="ARBA" id="ARBA00022741"/>
    </source>
</evidence>
<evidence type="ECO:0000256" key="4">
    <source>
        <dbReference type="ARBA" id="ARBA00022598"/>
    </source>
</evidence>
<dbReference type="SUPFAM" id="SSF55186">
    <property type="entry name" value="ThrRS/AlaRS common domain"/>
    <property type="match status" value="1"/>
</dbReference>
<keyword evidence="2 13" id="KW-0963">Cytoplasm</keyword>
<dbReference type="PROSITE" id="PS50862">
    <property type="entry name" value="AA_TRNA_LIGASE_II"/>
    <property type="match status" value="1"/>
</dbReference>
<dbReference type="FunFam" id="3.30.980.10:FF:000005">
    <property type="entry name" value="Threonyl-tRNA synthetase, mitochondrial"/>
    <property type="match status" value="1"/>
</dbReference>
<reference evidence="15 16" key="1">
    <citation type="journal article" date="2020" name="Biotechnol. Biofuels">
        <title>New insights from the biogas microbiome by comprehensive genome-resolved metagenomics of nearly 1600 species originating from multiple anaerobic digesters.</title>
        <authorList>
            <person name="Campanaro S."/>
            <person name="Treu L."/>
            <person name="Rodriguez-R L.M."/>
            <person name="Kovalovszki A."/>
            <person name="Ziels R.M."/>
            <person name="Maus I."/>
            <person name="Zhu X."/>
            <person name="Kougias P.G."/>
            <person name="Basile A."/>
            <person name="Luo G."/>
            <person name="Schluter A."/>
            <person name="Konstantinidis K.T."/>
            <person name="Angelidaki I."/>
        </authorList>
    </citation>
    <scope>NUCLEOTIDE SEQUENCE [LARGE SCALE GENOMIC DNA]</scope>
    <source>
        <strain evidence="15">AS27yjCOA_65</strain>
    </source>
</reference>
<evidence type="ECO:0000256" key="11">
    <source>
        <dbReference type="ARBA" id="ARBA00023146"/>
    </source>
</evidence>
<dbReference type="CDD" id="cd00860">
    <property type="entry name" value="ThrRS_anticodon"/>
    <property type="match status" value="1"/>
</dbReference>
<comment type="cofactor">
    <cofactor evidence="13">
        <name>Zn(2+)</name>
        <dbReference type="ChEBI" id="CHEBI:29105"/>
    </cofactor>
    <text evidence="13">Binds 1 zinc ion per subunit.</text>
</comment>